<dbReference type="GO" id="GO:0016787">
    <property type="term" value="F:hydrolase activity"/>
    <property type="evidence" value="ECO:0007669"/>
    <property type="project" value="UniProtKB-KW"/>
</dbReference>
<sequence length="310" mass="35771">MNDYDVIPDLKYLKPLRFKKYSNLRRFFANLVITFTMAFLRPKKGLKMKYYKIRGYKHNKIKVIVFRHEKQDKKAPGLLYIHGGGFQMAGTPVHIRMLMNIILQTGQTAVYVKYRLLPNNPFPAALFDAYHALEWMKAHADFLRIDSKDLSVMGDSAGGNLAIGVSLLARDKDGPKVSKVALLYPVIDVKQETKSIIKYTDTPMWNSILNKSMWDLYLKNGDNGMLEYASPSLANLKRFPKTYIETAEYDCLRDEGIQFAEQLKKAGVKVEEHHTKKTVHGYDAMFLSKFVKEMIKKRIKFLKGDLNEEN</sequence>
<dbReference type="RefSeq" id="WP_282840025.1">
    <property type="nucleotide sequence ID" value="NZ_JASCXW010000036.1"/>
</dbReference>
<organism evidence="4 5">
    <name type="scientific">Peloplasma aerotolerans</name>
    <dbReference type="NCBI Taxonomy" id="3044389"/>
    <lineage>
        <taxon>Bacteria</taxon>
        <taxon>Bacillati</taxon>
        <taxon>Mycoplasmatota</taxon>
        <taxon>Mollicutes</taxon>
        <taxon>Acholeplasmatales</taxon>
        <taxon>Acholeplasmataceae</taxon>
        <taxon>Peloplasma</taxon>
    </lineage>
</organism>
<dbReference type="SUPFAM" id="SSF53474">
    <property type="entry name" value="alpha/beta-Hydrolases"/>
    <property type="match status" value="1"/>
</dbReference>
<comment type="caution">
    <text evidence="4">The sequence shown here is derived from an EMBL/GenBank/DDBJ whole genome shotgun (WGS) entry which is preliminary data.</text>
</comment>
<accession>A0AAW6UA32</accession>
<proteinExistence type="predicted"/>
<dbReference type="InterPro" id="IPR029058">
    <property type="entry name" value="AB_hydrolase_fold"/>
</dbReference>
<dbReference type="InterPro" id="IPR013094">
    <property type="entry name" value="AB_hydrolase_3"/>
</dbReference>
<feature type="transmembrane region" description="Helical" evidence="2">
    <location>
        <begin position="23"/>
        <end position="40"/>
    </location>
</feature>
<dbReference type="Gene3D" id="3.40.50.1820">
    <property type="entry name" value="alpha/beta hydrolase"/>
    <property type="match status" value="1"/>
</dbReference>
<evidence type="ECO:0000313" key="4">
    <source>
        <dbReference type="EMBL" id="MDI6453590.1"/>
    </source>
</evidence>
<dbReference type="AlphaFoldDB" id="A0AAW6UA32"/>
<feature type="domain" description="Alpha/beta hydrolase fold-3" evidence="3">
    <location>
        <begin position="78"/>
        <end position="282"/>
    </location>
</feature>
<evidence type="ECO:0000256" key="2">
    <source>
        <dbReference type="SAM" id="Phobius"/>
    </source>
</evidence>
<dbReference type="PANTHER" id="PTHR48081">
    <property type="entry name" value="AB HYDROLASE SUPERFAMILY PROTEIN C4A8.06C"/>
    <property type="match status" value="1"/>
</dbReference>
<gene>
    <name evidence="4" type="ORF">QJ521_08420</name>
</gene>
<dbReference type="PANTHER" id="PTHR48081:SF8">
    <property type="entry name" value="ALPHA_BETA HYDROLASE FOLD-3 DOMAIN-CONTAINING PROTEIN-RELATED"/>
    <property type="match status" value="1"/>
</dbReference>
<dbReference type="Pfam" id="PF07859">
    <property type="entry name" value="Abhydrolase_3"/>
    <property type="match status" value="1"/>
</dbReference>
<keyword evidence="5" id="KW-1185">Reference proteome</keyword>
<evidence type="ECO:0000313" key="5">
    <source>
        <dbReference type="Proteomes" id="UP001431532"/>
    </source>
</evidence>
<evidence type="ECO:0000259" key="3">
    <source>
        <dbReference type="Pfam" id="PF07859"/>
    </source>
</evidence>
<keyword evidence="2" id="KW-1133">Transmembrane helix</keyword>
<evidence type="ECO:0000256" key="1">
    <source>
        <dbReference type="ARBA" id="ARBA00022801"/>
    </source>
</evidence>
<dbReference type="Proteomes" id="UP001431532">
    <property type="component" value="Unassembled WGS sequence"/>
</dbReference>
<dbReference type="InterPro" id="IPR050300">
    <property type="entry name" value="GDXG_lipolytic_enzyme"/>
</dbReference>
<protein>
    <submittedName>
        <fullName evidence="4">Alpha/beta hydrolase</fullName>
    </submittedName>
</protein>
<name>A0AAW6UA32_9MOLU</name>
<dbReference type="EMBL" id="JASCXW010000036">
    <property type="protein sequence ID" value="MDI6453590.1"/>
    <property type="molecule type" value="Genomic_DNA"/>
</dbReference>
<reference evidence="4" key="1">
    <citation type="submission" date="2023-05" db="EMBL/GenBank/DDBJ databases">
        <title>Mariniplasma microaerophilum sp. nov., a novel anaerobic mollicute isolated from terrestrial mud volcano, Taman Peninsula, Russia.</title>
        <authorList>
            <person name="Khomyakova M.A."/>
            <person name="Merkel A.Y."/>
            <person name="Slobodkin A.I."/>
        </authorList>
    </citation>
    <scope>NUCLEOTIDE SEQUENCE</scope>
    <source>
        <strain evidence="4">M4Ah</strain>
    </source>
</reference>
<keyword evidence="2" id="KW-0812">Transmembrane</keyword>
<keyword evidence="1 4" id="KW-0378">Hydrolase</keyword>
<keyword evidence="2" id="KW-0472">Membrane</keyword>